<dbReference type="OMA" id="RVQKMCQ"/>
<reference evidence="1 2" key="1">
    <citation type="submission" date="2014-11" db="EMBL/GenBank/DDBJ databases">
        <title>Genetic blueprint of the zoonotic pathogen Toxocara canis.</title>
        <authorList>
            <person name="Zhu X.-Q."/>
            <person name="Korhonen P.K."/>
            <person name="Cai H."/>
            <person name="Young N.D."/>
            <person name="Nejsum P."/>
            <person name="von Samson-Himmelstjerna G."/>
            <person name="Boag P.R."/>
            <person name="Tan P."/>
            <person name="Li Q."/>
            <person name="Min J."/>
            <person name="Yang Y."/>
            <person name="Wang X."/>
            <person name="Fang X."/>
            <person name="Hall R.S."/>
            <person name="Hofmann A."/>
            <person name="Sternberg P.W."/>
            <person name="Jex A.R."/>
            <person name="Gasser R.B."/>
        </authorList>
    </citation>
    <scope>NUCLEOTIDE SEQUENCE [LARGE SCALE GENOMIC DNA]</scope>
    <source>
        <strain evidence="1">PN_DK_2014</strain>
    </source>
</reference>
<keyword evidence="2" id="KW-1185">Reference proteome</keyword>
<accession>A0A0B2W0J0</accession>
<protein>
    <recommendedName>
        <fullName evidence="3">Protein quiver</fullName>
    </recommendedName>
</protein>
<dbReference type="EMBL" id="JPKZ01000424">
    <property type="protein sequence ID" value="KHN87473.1"/>
    <property type="molecule type" value="Genomic_DNA"/>
</dbReference>
<sequence length="97" mass="10933">SIVCFLCDSFEGNCHGSTCVGNACIKRQALMEDGLIRVQKMCQMTAEPFVEYCEQNVLWKGAIGTECICQTNYCNHAMPVSPNLFLLSFLILYFMVF</sequence>
<dbReference type="Proteomes" id="UP000031036">
    <property type="component" value="Unassembled WGS sequence"/>
</dbReference>
<dbReference type="OrthoDB" id="5831870at2759"/>
<dbReference type="SUPFAM" id="SSF57302">
    <property type="entry name" value="Snake toxin-like"/>
    <property type="match status" value="1"/>
</dbReference>
<dbReference type="AlphaFoldDB" id="A0A0B2W0J0"/>
<gene>
    <name evidence="1" type="ORF">Tcan_01259</name>
</gene>
<organism evidence="1 2">
    <name type="scientific">Toxocara canis</name>
    <name type="common">Canine roundworm</name>
    <dbReference type="NCBI Taxonomy" id="6265"/>
    <lineage>
        <taxon>Eukaryota</taxon>
        <taxon>Metazoa</taxon>
        <taxon>Ecdysozoa</taxon>
        <taxon>Nematoda</taxon>
        <taxon>Chromadorea</taxon>
        <taxon>Rhabditida</taxon>
        <taxon>Spirurina</taxon>
        <taxon>Ascaridomorpha</taxon>
        <taxon>Ascaridoidea</taxon>
        <taxon>Toxocaridae</taxon>
        <taxon>Toxocara</taxon>
    </lineage>
</organism>
<evidence type="ECO:0000313" key="2">
    <source>
        <dbReference type="Proteomes" id="UP000031036"/>
    </source>
</evidence>
<feature type="non-terminal residue" evidence="1">
    <location>
        <position position="1"/>
    </location>
</feature>
<dbReference type="InterPro" id="IPR045860">
    <property type="entry name" value="Snake_toxin-like_sf"/>
</dbReference>
<proteinExistence type="predicted"/>
<feature type="non-terminal residue" evidence="1">
    <location>
        <position position="97"/>
    </location>
</feature>
<evidence type="ECO:0000313" key="1">
    <source>
        <dbReference type="EMBL" id="KHN87473.1"/>
    </source>
</evidence>
<evidence type="ECO:0008006" key="3">
    <source>
        <dbReference type="Google" id="ProtNLM"/>
    </source>
</evidence>
<comment type="caution">
    <text evidence="1">The sequence shown here is derived from an EMBL/GenBank/DDBJ whole genome shotgun (WGS) entry which is preliminary data.</text>
</comment>
<name>A0A0B2W0J0_TOXCA</name>